<dbReference type="Pfam" id="PF13391">
    <property type="entry name" value="HNH_2"/>
    <property type="match status" value="1"/>
</dbReference>
<reference evidence="2 3" key="1">
    <citation type="submission" date="2019-03" db="EMBL/GenBank/DDBJ databases">
        <title>Deep-cultivation of Planctomycetes and their phenomic and genomic characterization uncovers novel biology.</title>
        <authorList>
            <person name="Wiegand S."/>
            <person name="Jogler M."/>
            <person name="Boedeker C."/>
            <person name="Pinto D."/>
            <person name="Vollmers J."/>
            <person name="Rivas-Marin E."/>
            <person name="Kohn T."/>
            <person name="Peeters S.H."/>
            <person name="Heuer A."/>
            <person name="Rast P."/>
            <person name="Oberbeckmann S."/>
            <person name="Bunk B."/>
            <person name="Jeske O."/>
            <person name="Meyerdierks A."/>
            <person name="Storesund J.E."/>
            <person name="Kallscheuer N."/>
            <person name="Luecker S."/>
            <person name="Lage O.M."/>
            <person name="Pohl T."/>
            <person name="Merkel B.J."/>
            <person name="Hornburger P."/>
            <person name="Mueller R.-W."/>
            <person name="Bruemmer F."/>
            <person name="Labrenz M."/>
            <person name="Spormann A.M."/>
            <person name="Op den Camp H."/>
            <person name="Overmann J."/>
            <person name="Amann R."/>
            <person name="Jetten M.S.M."/>
            <person name="Mascher T."/>
            <person name="Medema M.H."/>
            <person name="Devos D.P."/>
            <person name="Kaster A.-K."/>
            <person name="Ovreas L."/>
            <person name="Rohde M."/>
            <person name="Galperin M.Y."/>
            <person name="Jogler C."/>
        </authorList>
    </citation>
    <scope>NUCLEOTIDE SEQUENCE [LARGE SCALE GENOMIC DNA]</scope>
    <source>
        <strain evidence="2 3">Enr10</strain>
    </source>
</reference>
<feature type="domain" description="HNH nuclease" evidence="1">
    <location>
        <begin position="146"/>
        <end position="197"/>
    </location>
</feature>
<evidence type="ECO:0000313" key="3">
    <source>
        <dbReference type="Proteomes" id="UP000315647"/>
    </source>
</evidence>
<organism evidence="2 3">
    <name type="scientific">Gimesia panareensis</name>
    <dbReference type="NCBI Taxonomy" id="2527978"/>
    <lineage>
        <taxon>Bacteria</taxon>
        <taxon>Pseudomonadati</taxon>
        <taxon>Planctomycetota</taxon>
        <taxon>Planctomycetia</taxon>
        <taxon>Planctomycetales</taxon>
        <taxon>Planctomycetaceae</taxon>
        <taxon>Gimesia</taxon>
    </lineage>
</organism>
<evidence type="ECO:0000259" key="1">
    <source>
        <dbReference type="Pfam" id="PF13391"/>
    </source>
</evidence>
<protein>
    <recommendedName>
        <fullName evidence="1">HNH nuclease domain-containing protein</fullName>
    </recommendedName>
</protein>
<accession>A0A517QDD1</accession>
<gene>
    <name evidence="2" type="ORF">Enr10x_49860</name>
</gene>
<keyword evidence="3" id="KW-1185">Reference proteome</keyword>
<evidence type="ECO:0000313" key="2">
    <source>
        <dbReference type="EMBL" id="QDT29631.1"/>
    </source>
</evidence>
<dbReference type="Proteomes" id="UP000315647">
    <property type="component" value="Chromosome"/>
</dbReference>
<dbReference type="EMBL" id="CP037421">
    <property type="protein sequence ID" value="QDT29631.1"/>
    <property type="molecule type" value="Genomic_DNA"/>
</dbReference>
<name>A0A517QDD1_9PLAN</name>
<dbReference type="InterPro" id="IPR003615">
    <property type="entry name" value="HNH_nuc"/>
</dbReference>
<sequence>MARNWTRDELILAMSLYCRLPFGKYDKGNAEVIQLSECINRTPSSVAMKLSNLASLDPFHQERGVRGLANASKSDRAIWQEFHADWEALADESVRLESEYELLPNLEIIEEPLQFEGATESTRVTKVRRAQRFFRSTVLASYEERCCITKIQNKELLIASHIIPWSEDATKRADPHNGLCLNALHDKAFDRGLITLDEEYRLVHSQQLRDAYTVEAMNRFFRPYEGEPIHFPWRFLPDRECLERHRNQIFVA</sequence>
<dbReference type="RefSeq" id="WP_145451622.1">
    <property type="nucleotide sequence ID" value="NZ_CP037421.1"/>
</dbReference>
<proteinExistence type="predicted"/>
<dbReference type="AlphaFoldDB" id="A0A517QDD1"/>